<evidence type="ECO:0000313" key="1">
    <source>
        <dbReference type="EMBL" id="KRZ17880.1"/>
    </source>
</evidence>
<protein>
    <submittedName>
        <fullName evidence="1">Uncharacterized protein</fullName>
    </submittedName>
</protein>
<evidence type="ECO:0000313" key="2">
    <source>
        <dbReference type="Proteomes" id="UP000055024"/>
    </source>
</evidence>
<proteinExistence type="predicted"/>
<gene>
    <name evidence="1" type="ORF">T11_10510</name>
</gene>
<dbReference type="OrthoDB" id="10589480at2759"/>
<feature type="non-terminal residue" evidence="1">
    <location>
        <position position="117"/>
    </location>
</feature>
<dbReference type="AlphaFoldDB" id="A0A0V1I4Q8"/>
<sequence length="117" mass="12861">MYNSNFVIHEAARTGPQTVIIFSHEASTRSGAGYVYGDSNIRKNTKPHASKVPDACARLPKEQGKSSHSPLSKGNELHANEVSFIQLLNIQVSLRACLPFRGIHSCHTSSLSFLLQR</sequence>
<comment type="caution">
    <text evidence="1">The sequence shown here is derived from an EMBL/GenBank/DDBJ whole genome shotgun (WGS) entry which is preliminary data.</text>
</comment>
<dbReference type="EMBL" id="JYDP01000005">
    <property type="protein sequence ID" value="KRZ17880.1"/>
    <property type="molecule type" value="Genomic_DNA"/>
</dbReference>
<name>A0A0V1I4Q8_9BILA</name>
<organism evidence="1 2">
    <name type="scientific">Trichinella zimbabwensis</name>
    <dbReference type="NCBI Taxonomy" id="268475"/>
    <lineage>
        <taxon>Eukaryota</taxon>
        <taxon>Metazoa</taxon>
        <taxon>Ecdysozoa</taxon>
        <taxon>Nematoda</taxon>
        <taxon>Enoplea</taxon>
        <taxon>Dorylaimia</taxon>
        <taxon>Trichinellida</taxon>
        <taxon>Trichinellidae</taxon>
        <taxon>Trichinella</taxon>
    </lineage>
</organism>
<keyword evidence="2" id="KW-1185">Reference proteome</keyword>
<dbReference type="Proteomes" id="UP000055024">
    <property type="component" value="Unassembled WGS sequence"/>
</dbReference>
<reference evidence="1 2" key="1">
    <citation type="submission" date="2015-01" db="EMBL/GenBank/DDBJ databases">
        <title>Evolution of Trichinella species and genotypes.</title>
        <authorList>
            <person name="Korhonen P.K."/>
            <person name="Edoardo P."/>
            <person name="Giuseppe L.R."/>
            <person name="Gasser R.B."/>
        </authorList>
    </citation>
    <scope>NUCLEOTIDE SEQUENCE [LARGE SCALE GENOMIC DNA]</scope>
    <source>
        <strain evidence="1">ISS1029</strain>
    </source>
</reference>
<accession>A0A0V1I4Q8</accession>